<accession>A0A0A9C8J8</accession>
<organism evidence="1">
    <name type="scientific">Arundo donax</name>
    <name type="common">Giant reed</name>
    <name type="synonym">Donax arundinaceus</name>
    <dbReference type="NCBI Taxonomy" id="35708"/>
    <lineage>
        <taxon>Eukaryota</taxon>
        <taxon>Viridiplantae</taxon>
        <taxon>Streptophyta</taxon>
        <taxon>Embryophyta</taxon>
        <taxon>Tracheophyta</taxon>
        <taxon>Spermatophyta</taxon>
        <taxon>Magnoliopsida</taxon>
        <taxon>Liliopsida</taxon>
        <taxon>Poales</taxon>
        <taxon>Poaceae</taxon>
        <taxon>PACMAD clade</taxon>
        <taxon>Arundinoideae</taxon>
        <taxon>Arundineae</taxon>
        <taxon>Arundo</taxon>
    </lineage>
</organism>
<proteinExistence type="predicted"/>
<protein>
    <submittedName>
        <fullName evidence="1">Uncharacterized protein</fullName>
    </submittedName>
</protein>
<reference evidence="1" key="1">
    <citation type="submission" date="2014-09" db="EMBL/GenBank/DDBJ databases">
        <authorList>
            <person name="Magalhaes I.L.F."/>
            <person name="Oliveira U."/>
            <person name="Santos F.R."/>
            <person name="Vidigal T.H.D.A."/>
            <person name="Brescovit A.D."/>
            <person name="Santos A.J."/>
        </authorList>
    </citation>
    <scope>NUCLEOTIDE SEQUENCE</scope>
    <source>
        <tissue evidence="1">Shoot tissue taken approximately 20 cm above the soil surface</tissue>
    </source>
</reference>
<reference evidence="1" key="2">
    <citation type="journal article" date="2015" name="Data Brief">
        <title>Shoot transcriptome of the giant reed, Arundo donax.</title>
        <authorList>
            <person name="Barrero R.A."/>
            <person name="Guerrero F.D."/>
            <person name="Moolhuijzen P."/>
            <person name="Goolsby J.A."/>
            <person name="Tidwell J."/>
            <person name="Bellgard S.E."/>
            <person name="Bellgard M.I."/>
        </authorList>
    </citation>
    <scope>NUCLEOTIDE SEQUENCE</scope>
    <source>
        <tissue evidence="1">Shoot tissue taken approximately 20 cm above the soil surface</tissue>
    </source>
</reference>
<name>A0A0A9C8J8_ARUDO</name>
<sequence>MSMLFSLSLKL</sequence>
<evidence type="ECO:0000313" key="1">
    <source>
        <dbReference type="EMBL" id="JAD71901.1"/>
    </source>
</evidence>
<dbReference type="EMBL" id="GBRH01225994">
    <property type="protein sequence ID" value="JAD71901.1"/>
    <property type="molecule type" value="Transcribed_RNA"/>
</dbReference>